<evidence type="ECO:0000313" key="2">
    <source>
        <dbReference type="Proteomes" id="UP000037267"/>
    </source>
</evidence>
<proteinExistence type="predicted"/>
<dbReference type="AlphaFoldDB" id="A0A0L0W9R5"/>
<dbReference type="PROSITE" id="PS51257">
    <property type="entry name" value="PROKAR_LIPOPROTEIN"/>
    <property type="match status" value="1"/>
</dbReference>
<dbReference type="Proteomes" id="UP000037267">
    <property type="component" value="Unassembled WGS sequence"/>
</dbReference>
<protein>
    <recommendedName>
        <fullName evidence="3">Outer membrane lipoprotein-sorting protein</fullName>
    </recommendedName>
</protein>
<dbReference type="RefSeq" id="WP_050355556.1">
    <property type="nucleotide sequence ID" value="NZ_LGSS01000009.1"/>
</dbReference>
<dbReference type="PANTHER" id="PTHR37507:SF2">
    <property type="entry name" value="SPORULATION PROTEIN YDCC"/>
    <property type="match status" value="1"/>
</dbReference>
<evidence type="ECO:0008006" key="3">
    <source>
        <dbReference type="Google" id="ProtNLM"/>
    </source>
</evidence>
<evidence type="ECO:0000313" key="1">
    <source>
        <dbReference type="EMBL" id="KNF08192.1"/>
    </source>
</evidence>
<dbReference type="InterPro" id="IPR052944">
    <property type="entry name" value="Sporulation_related"/>
</dbReference>
<reference evidence="2" key="1">
    <citation type="submission" date="2015-07" db="EMBL/GenBank/DDBJ databases">
        <title>Draft genome sequence of the purine-degrading Gottschalkia purinilyticum DSM 1384 (formerly Clostridium purinilyticum).</title>
        <authorList>
            <person name="Poehlein A."/>
            <person name="Schiel-Bengelsdorf B."/>
            <person name="Bengelsdorf F.R."/>
            <person name="Daniel R."/>
            <person name="Duerre P."/>
        </authorList>
    </citation>
    <scope>NUCLEOTIDE SEQUENCE [LARGE SCALE GENOMIC DNA]</scope>
    <source>
        <strain evidence="2">DSM 1384</strain>
    </source>
</reference>
<comment type="caution">
    <text evidence="1">The sequence shown here is derived from an EMBL/GenBank/DDBJ whole genome shotgun (WGS) entry which is preliminary data.</text>
</comment>
<dbReference type="OrthoDB" id="2389132at2"/>
<name>A0A0L0W9R5_GOTPU</name>
<gene>
    <name evidence="1" type="ORF">CLPU_9c00880</name>
</gene>
<keyword evidence="2" id="KW-1185">Reference proteome</keyword>
<sequence>MIKKKIMTLMTVVALGSGVLVGCNGKDVSLLPESIVANAIEADNNIKSYYAEGEMRIYENNKITEEVKLKEWSSSENGKIKKRSETNSKDGSSAVVVNDGDMFIVHDKKENKVFSSKNLNDMSLISMTPKDQFKKTLETLKESHNISNLGEEKINNIKTYHLKLEPKDKDNILGEQELWINMENWFVIKCISYSGNIKTEFEYTKLDFSPKFDENTFKYDIPSDAKVENLDEFKNNQSDINFEEAKELMGNPILTTPQTSEYKLKEMKVSKYNSKISQDEIIQTYVKDNKPAFTLTIRKHNQQEESENVKIPGEKNKTIRGQKATVLDKNIKIISWDENDVSYSFIGDNNNMKLDECIKIIESLEIKNNN</sequence>
<dbReference type="EMBL" id="LGSS01000009">
    <property type="protein sequence ID" value="KNF08192.1"/>
    <property type="molecule type" value="Genomic_DNA"/>
</dbReference>
<organism evidence="1 2">
    <name type="scientific">Gottschalkia purinilytica</name>
    <name type="common">Clostridium purinilyticum</name>
    <dbReference type="NCBI Taxonomy" id="1503"/>
    <lineage>
        <taxon>Bacteria</taxon>
        <taxon>Bacillati</taxon>
        <taxon>Bacillota</taxon>
        <taxon>Tissierellia</taxon>
        <taxon>Tissierellales</taxon>
        <taxon>Gottschalkiaceae</taxon>
        <taxon>Gottschalkia</taxon>
    </lineage>
</organism>
<dbReference type="STRING" id="1503.CLPU_9c00880"/>
<dbReference type="PATRIC" id="fig|1503.3.peg.3369"/>
<dbReference type="InterPro" id="IPR029046">
    <property type="entry name" value="LolA/LolB/LppX"/>
</dbReference>
<dbReference type="PANTHER" id="PTHR37507">
    <property type="entry name" value="SPORULATION PROTEIN YDCC"/>
    <property type="match status" value="1"/>
</dbReference>
<accession>A0A0L0W9R5</accession>
<dbReference type="Gene3D" id="2.50.20.10">
    <property type="entry name" value="Lipoprotein localisation LolA/LolB/LppX"/>
    <property type="match status" value="1"/>
</dbReference>
<dbReference type="SUPFAM" id="SSF89392">
    <property type="entry name" value="Prokaryotic lipoproteins and lipoprotein localization factors"/>
    <property type="match status" value="1"/>
</dbReference>